<evidence type="ECO:0000256" key="2">
    <source>
        <dbReference type="ARBA" id="ARBA00004370"/>
    </source>
</evidence>
<dbReference type="InterPro" id="IPR004358">
    <property type="entry name" value="Sig_transdc_His_kin-like_C"/>
</dbReference>
<dbReference type="InterPro" id="IPR005467">
    <property type="entry name" value="His_kinase_dom"/>
</dbReference>
<dbReference type="CDD" id="cd00082">
    <property type="entry name" value="HisKA"/>
    <property type="match status" value="1"/>
</dbReference>
<name>A0A928KRA3_9FIRM</name>
<evidence type="ECO:0000313" key="11">
    <source>
        <dbReference type="EMBL" id="MBE6833120.1"/>
    </source>
</evidence>
<dbReference type="SMART" id="SM00388">
    <property type="entry name" value="HisKA"/>
    <property type="match status" value="1"/>
</dbReference>
<keyword evidence="6 11" id="KW-0418">Kinase</keyword>
<organism evidence="11 12">
    <name type="scientific">Faecalispora sporosphaeroides</name>
    <dbReference type="NCBI Taxonomy" id="1549"/>
    <lineage>
        <taxon>Bacteria</taxon>
        <taxon>Bacillati</taxon>
        <taxon>Bacillota</taxon>
        <taxon>Clostridia</taxon>
        <taxon>Eubacteriales</taxon>
        <taxon>Oscillospiraceae</taxon>
        <taxon>Faecalispora</taxon>
    </lineage>
</organism>
<dbReference type="PROSITE" id="PS50885">
    <property type="entry name" value="HAMP"/>
    <property type="match status" value="1"/>
</dbReference>
<evidence type="ECO:0000259" key="9">
    <source>
        <dbReference type="PROSITE" id="PS50109"/>
    </source>
</evidence>
<dbReference type="CDD" id="cd06225">
    <property type="entry name" value="HAMP"/>
    <property type="match status" value="1"/>
</dbReference>
<dbReference type="SUPFAM" id="SSF158472">
    <property type="entry name" value="HAMP domain-like"/>
    <property type="match status" value="1"/>
</dbReference>
<protein>
    <recommendedName>
        <fullName evidence="3">histidine kinase</fullName>
        <ecNumber evidence="3">2.7.13.3</ecNumber>
    </recommendedName>
</protein>
<dbReference type="EC" id="2.7.13.3" evidence="3"/>
<evidence type="ECO:0000256" key="7">
    <source>
        <dbReference type="ARBA" id="ARBA00023012"/>
    </source>
</evidence>
<dbReference type="SUPFAM" id="SSF47384">
    <property type="entry name" value="Homodimeric domain of signal transducing histidine kinase"/>
    <property type="match status" value="1"/>
</dbReference>
<evidence type="ECO:0000313" key="12">
    <source>
        <dbReference type="Proteomes" id="UP000754750"/>
    </source>
</evidence>
<keyword evidence="5" id="KW-0808">Transferase</keyword>
<dbReference type="CDD" id="cd00075">
    <property type="entry name" value="HATPase"/>
    <property type="match status" value="1"/>
</dbReference>
<dbReference type="GO" id="GO:0000155">
    <property type="term" value="F:phosphorelay sensor kinase activity"/>
    <property type="evidence" value="ECO:0007669"/>
    <property type="project" value="InterPro"/>
</dbReference>
<dbReference type="Pfam" id="PF00672">
    <property type="entry name" value="HAMP"/>
    <property type="match status" value="1"/>
</dbReference>
<feature type="transmembrane region" description="Helical" evidence="8">
    <location>
        <begin position="166"/>
        <end position="187"/>
    </location>
</feature>
<dbReference type="InterPro" id="IPR003661">
    <property type="entry name" value="HisK_dim/P_dom"/>
</dbReference>
<dbReference type="InterPro" id="IPR003660">
    <property type="entry name" value="HAMP_dom"/>
</dbReference>
<keyword evidence="8" id="KW-0472">Membrane</keyword>
<evidence type="ECO:0000256" key="4">
    <source>
        <dbReference type="ARBA" id="ARBA00022553"/>
    </source>
</evidence>
<reference evidence="11" key="1">
    <citation type="submission" date="2019-04" db="EMBL/GenBank/DDBJ databases">
        <title>Evolution of Biomass-Degrading Anaerobic Consortia Revealed by Metagenomics.</title>
        <authorList>
            <person name="Peng X."/>
        </authorList>
    </citation>
    <scope>NUCLEOTIDE SEQUENCE</scope>
    <source>
        <strain evidence="11">SIG551</strain>
    </source>
</reference>
<evidence type="ECO:0000256" key="1">
    <source>
        <dbReference type="ARBA" id="ARBA00000085"/>
    </source>
</evidence>
<keyword evidence="4" id="KW-0597">Phosphoprotein</keyword>
<dbReference type="InterPro" id="IPR036097">
    <property type="entry name" value="HisK_dim/P_sf"/>
</dbReference>
<feature type="domain" description="Histidine kinase" evidence="9">
    <location>
        <begin position="249"/>
        <end position="462"/>
    </location>
</feature>
<dbReference type="Pfam" id="PF00512">
    <property type="entry name" value="HisKA"/>
    <property type="match status" value="1"/>
</dbReference>
<dbReference type="InterPro" id="IPR050351">
    <property type="entry name" value="BphY/WalK/GraS-like"/>
</dbReference>
<keyword evidence="8" id="KW-1133">Transmembrane helix</keyword>
<dbReference type="Gene3D" id="6.10.340.10">
    <property type="match status" value="1"/>
</dbReference>
<dbReference type="Pfam" id="PF02518">
    <property type="entry name" value="HATPase_c"/>
    <property type="match status" value="1"/>
</dbReference>
<dbReference type="EMBL" id="SVNY01000002">
    <property type="protein sequence ID" value="MBE6833120.1"/>
    <property type="molecule type" value="Genomic_DNA"/>
</dbReference>
<evidence type="ECO:0000256" key="8">
    <source>
        <dbReference type="SAM" id="Phobius"/>
    </source>
</evidence>
<keyword evidence="8" id="KW-0812">Transmembrane</keyword>
<comment type="catalytic activity">
    <reaction evidence="1">
        <text>ATP + protein L-histidine = ADP + protein N-phospho-L-histidine.</text>
        <dbReference type="EC" id="2.7.13.3"/>
    </reaction>
</comment>
<dbReference type="PRINTS" id="PR00344">
    <property type="entry name" value="BCTRLSENSOR"/>
</dbReference>
<dbReference type="RefSeq" id="WP_326840195.1">
    <property type="nucleotide sequence ID" value="NZ_SVNY01000002.1"/>
</dbReference>
<dbReference type="GO" id="GO:0016036">
    <property type="term" value="P:cellular response to phosphate starvation"/>
    <property type="evidence" value="ECO:0007669"/>
    <property type="project" value="TreeGrafter"/>
</dbReference>
<gene>
    <name evidence="11" type="ORF">E7512_05975</name>
</gene>
<dbReference type="PROSITE" id="PS50109">
    <property type="entry name" value="HIS_KIN"/>
    <property type="match status" value="1"/>
</dbReference>
<sequence>MLRSLRAQLSLSILLILLVMVTLISAASNWFINREFEEYMIRQENDRSVSIVNDLGHQYNDLTGGWSRDFLHTIGMYSLYDGYILKIYGARGTLLWDAENHDMSLCGQIMGEISDRMKDAKKSGAFVTRTYPISRNGKQAGSVSITYYGPYFFTENDYRFIKTLNGILLAVGLLSAAFAVATGTLLARRIARPISKTAYIATQISQGNYGIRFESTPNTRELQEMVTAINHLAEALSEQESLRKRLTSDVAHELRTPLSAVSSHLEAMIEGIWEATPERLQSCQEEIKRLASLVADLQRLADIEDGSLKLVKTRVDLHEIALTAVRNLESEGMKKRIALSACGSPAYADADRERIIQVVMNLLSNALRYTPPNGRVEVETFETESESILRVKDTGIGIPEEELPYIFERFYRTDKSRNRKTGGTGIGLTIAKSIVESHGGKITVESTVGEGSRFTVLLPKQR</sequence>
<dbReference type="SMART" id="SM00304">
    <property type="entry name" value="HAMP"/>
    <property type="match status" value="1"/>
</dbReference>
<comment type="subcellular location">
    <subcellularLocation>
        <location evidence="2">Membrane</location>
    </subcellularLocation>
</comment>
<feature type="domain" description="HAMP" evidence="10">
    <location>
        <begin position="188"/>
        <end position="241"/>
    </location>
</feature>
<comment type="caution">
    <text evidence="11">The sequence shown here is derived from an EMBL/GenBank/DDBJ whole genome shotgun (WGS) entry which is preliminary data.</text>
</comment>
<accession>A0A928KRA3</accession>
<proteinExistence type="predicted"/>
<evidence type="ECO:0000256" key="6">
    <source>
        <dbReference type="ARBA" id="ARBA00022777"/>
    </source>
</evidence>
<dbReference type="PANTHER" id="PTHR45453">
    <property type="entry name" value="PHOSPHATE REGULON SENSOR PROTEIN PHOR"/>
    <property type="match status" value="1"/>
</dbReference>
<dbReference type="FunFam" id="3.30.565.10:FF:000006">
    <property type="entry name" value="Sensor histidine kinase WalK"/>
    <property type="match status" value="1"/>
</dbReference>
<dbReference type="GO" id="GO:0004721">
    <property type="term" value="F:phosphoprotein phosphatase activity"/>
    <property type="evidence" value="ECO:0007669"/>
    <property type="project" value="TreeGrafter"/>
</dbReference>
<dbReference type="AlphaFoldDB" id="A0A928KRA3"/>
<dbReference type="PANTHER" id="PTHR45453:SF1">
    <property type="entry name" value="PHOSPHATE REGULON SENSOR PROTEIN PHOR"/>
    <property type="match status" value="1"/>
</dbReference>
<dbReference type="GO" id="GO:0005886">
    <property type="term" value="C:plasma membrane"/>
    <property type="evidence" value="ECO:0007669"/>
    <property type="project" value="TreeGrafter"/>
</dbReference>
<dbReference type="SUPFAM" id="SSF55874">
    <property type="entry name" value="ATPase domain of HSP90 chaperone/DNA topoisomerase II/histidine kinase"/>
    <property type="match status" value="1"/>
</dbReference>
<evidence type="ECO:0000256" key="3">
    <source>
        <dbReference type="ARBA" id="ARBA00012438"/>
    </source>
</evidence>
<dbReference type="InterPro" id="IPR036890">
    <property type="entry name" value="HATPase_C_sf"/>
</dbReference>
<dbReference type="Proteomes" id="UP000754750">
    <property type="component" value="Unassembled WGS sequence"/>
</dbReference>
<dbReference type="Gene3D" id="1.10.287.130">
    <property type="match status" value="1"/>
</dbReference>
<dbReference type="SMART" id="SM00387">
    <property type="entry name" value="HATPase_c"/>
    <property type="match status" value="1"/>
</dbReference>
<dbReference type="Gene3D" id="3.30.565.10">
    <property type="entry name" value="Histidine kinase-like ATPase, C-terminal domain"/>
    <property type="match status" value="1"/>
</dbReference>
<evidence type="ECO:0000256" key="5">
    <source>
        <dbReference type="ARBA" id="ARBA00022679"/>
    </source>
</evidence>
<keyword evidence="7" id="KW-0902">Two-component regulatory system</keyword>
<evidence type="ECO:0000259" key="10">
    <source>
        <dbReference type="PROSITE" id="PS50885"/>
    </source>
</evidence>
<dbReference type="InterPro" id="IPR003594">
    <property type="entry name" value="HATPase_dom"/>
</dbReference>